<name>A0A1I0VDF2_9PSEU</name>
<dbReference type="EMBL" id="FOKG01000001">
    <property type="protein sequence ID" value="SFA74469.1"/>
    <property type="molecule type" value="Genomic_DNA"/>
</dbReference>
<protein>
    <submittedName>
        <fullName evidence="1">Uncharacterized protein</fullName>
    </submittedName>
</protein>
<accession>A0A1I0VDF2</accession>
<evidence type="ECO:0000313" key="2">
    <source>
        <dbReference type="Proteomes" id="UP000243799"/>
    </source>
</evidence>
<gene>
    <name evidence="1" type="ORF">SAMN05216266_101182</name>
</gene>
<sequence length="30" mass="3495">MLRKRILMCTLALAAFLTTATARQSWQQDR</sequence>
<dbReference type="Proteomes" id="UP000243799">
    <property type="component" value="Unassembled WGS sequence"/>
</dbReference>
<evidence type="ECO:0000313" key="1">
    <source>
        <dbReference type="EMBL" id="SFA74469.1"/>
    </source>
</evidence>
<dbReference type="AlphaFoldDB" id="A0A1I0VDF2"/>
<keyword evidence="2" id="KW-1185">Reference proteome</keyword>
<reference evidence="2" key="1">
    <citation type="submission" date="2016-10" db="EMBL/GenBank/DDBJ databases">
        <authorList>
            <person name="Varghese N."/>
            <person name="Submissions S."/>
        </authorList>
    </citation>
    <scope>NUCLEOTIDE SEQUENCE [LARGE SCALE GENOMIC DNA]</scope>
    <source>
        <strain evidence="2">CGMCC 4.3568</strain>
    </source>
</reference>
<proteinExistence type="predicted"/>
<organism evidence="1 2">
    <name type="scientific">Amycolatopsis marina</name>
    <dbReference type="NCBI Taxonomy" id="490629"/>
    <lineage>
        <taxon>Bacteria</taxon>
        <taxon>Bacillati</taxon>
        <taxon>Actinomycetota</taxon>
        <taxon>Actinomycetes</taxon>
        <taxon>Pseudonocardiales</taxon>
        <taxon>Pseudonocardiaceae</taxon>
        <taxon>Amycolatopsis</taxon>
    </lineage>
</organism>